<dbReference type="PANTHER" id="PTHR43308:SF5">
    <property type="entry name" value="S-LAYER PROTEIN _ PEPTIDOGLYCAN ENDO-BETA-N-ACETYLGLUCOSAMINIDASE"/>
    <property type="match status" value="1"/>
</dbReference>
<dbReference type="PROSITE" id="PS51272">
    <property type="entry name" value="SLH"/>
    <property type="match status" value="3"/>
</dbReference>
<dbReference type="EMBL" id="JBEPME010000001">
    <property type="protein sequence ID" value="MET3655478.1"/>
    <property type="molecule type" value="Genomic_DNA"/>
</dbReference>
<gene>
    <name evidence="3" type="ORF">ABIC55_000562</name>
</gene>
<feature type="domain" description="SLH" evidence="2">
    <location>
        <begin position="98"/>
        <end position="153"/>
    </location>
</feature>
<accession>A0ABV2K613</accession>
<keyword evidence="1" id="KW-0732">Signal</keyword>
<dbReference type="RefSeq" id="WP_354312072.1">
    <property type="nucleotide sequence ID" value="NZ_JBEPME010000001.1"/>
</dbReference>
<dbReference type="Proteomes" id="UP001549104">
    <property type="component" value="Unassembled WGS sequence"/>
</dbReference>
<name>A0ABV2K613_SPOPS</name>
<dbReference type="PANTHER" id="PTHR43308">
    <property type="entry name" value="OUTER MEMBRANE PROTEIN ALPHA-RELATED"/>
    <property type="match status" value="1"/>
</dbReference>
<feature type="domain" description="SLH" evidence="2">
    <location>
        <begin position="33"/>
        <end position="96"/>
    </location>
</feature>
<keyword evidence="4" id="KW-1185">Reference proteome</keyword>
<dbReference type="InterPro" id="IPR001119">
    <property type="entry name" value="SLH_dom"/>
</dbReference>
<comment type="caution">
    <text evidence="3">The sequence shown here is derived from an EMBL/GenBank/DDBJ whole genome shotgun (WGS) entry which is preliminary data.</text>
</comment>
<feature type="signal peptide" evidence="1">
    <location>
        <begin position="1"/>
        <end position="25"/>
    </location>
</feature>
<evidence type="ECO:0000259" key="2">
    <source>
        <dbReference type="PROSITE" id="PS51272"/>
    </source>
</evidence>
<dbReference type="Pfam" id="PF00395">
    <property type="entry name" value="SLH"/>
    <property type="match status" value="3"/>
</dbReference>
<organism evidence="3 4">
    <name type="scientific">Sporosarcina psychrophila</name>
    <name type="common">Bacillus psychrophilus</name>
    <dbReference type="NCBI Taxonomy" id="1476"/>
    <lineage>
        <taxon>Bacteria</taxon>
        <taxon>Bacillati</taxon>
        <taxon>Bacillota</taxon>
        <taxon>Bacilli</taxon>
        <taxon>Bacillales</taxon>
        <taxon>Caryophanaceae</taxon>
        <taxon>Sporosarcina</taxon>
    </lineage>
</organism>
<sequence length="357" mass="38879">MNNLRRKIYAATVSVAVVLGVIVTAVPVTTDAAGTSFTDVKSTLDHYDPIMNLAGRGIVKGYSDGTYRPDNELTRGQASKILALALKLDTRNVRNPGFKDLDNKNGFYKYVAALENAGLISGFEDNTFKPNASMTRAHMAKAIDLGFKLEGKSTVNPFRDVSNSAWYVDHVKALVTNKVTKGKTPTTFDPNSSITRAQMASFVVRTENIKVASNPIEKARAEIRKVVTQNGVIEVGVKKVAESRFNSRTNTVTMTAYDIDEGIKGLTGIGVFSSKLRALGVKKISIGNAKAVDLSRPTAKDTLKEDFLALLKPSTKPSTDSDVSAEDVQVTLYADKNDIQFRETFNVNFHVFVPSTN</sequence>
<evidence type="ECO:0000256" key="1">
    <source>
        <dbReference type="SAM" id="SignalP"/>
    </source>
</evidence>
<protein>
    <recommendedName>
        <fullName evidence="2">SLH domain-containing protein</fullName>
    </recommendedName>
</protein>
<dbReference type="InterPro" id="IPR051465">
    <property type="entry name" value="Cell_Envelope_Struct_Comp"/>
</dbReference>
<feature type="domain" description="SLH" evidence="2">
    <location>
        <begin position="154"/>
        <end position="217"/>
    </location>
</feature>
<evidence type="ECO:0000313" key="3">
    <source>
        <dbReference type="EMBL" id="MET3655478.1"/>
    </source>
</evidence>
<proteinExistence type="predicted"/>
<feature type="chain" id="PRO_5046357283" description="SLH domain-containing protein" evidence="1">
    <location>
        <begin position="26"/>
        <end position="357"/>
    </location>
</feature>
<evidence type="ECO:0000313" key="4">
    <source>
        <dbReference type="Proteomes" id="UP001549104"/>
    </source>
</evidence>
<reference evidence="3 4" key="1">
    <citation type="submission" date="2024-06" db="EMBL/GenBank/DDBJ databases">
        <title>Sorghum-associated microbial communities from plants grown in Nebraska, USA.</title>
        <authorList>
            <person name="Schachtman D."/>
        </authorList>
    </citation>
    <scope>NUCLEOTIDE SEQUENCE [LARGE SCALE GENOMIC DNA]</scope>
    <source>
        <strain evidence="3 4">1288</strain>
    </source>
</reference>